<dbReference type="Proteomes" id="UP000255082">
    <property type="component" value="Unassembled WGS sequence"/>
</dbReference>
<proteinExistence type="predicted"/>
<gene>
    <name evidence="2" type="ORF">NCTC13184_07075</name>
</gene>
<protein>
    <submittedName>
        <fullName evidence="2">Predicted GTPase</fullName>
    </submittedName>
</protein>
<sequence length="94" mass="10248">MSYQVSDQTPGIVGEARRLVSAARQAYAPRSRPAAMLGDCARRLDQPLRVALAGQLKAGKSTLLNALVGQDIAPTDATECTRMVTWYRHGRHRA</sequence>
<dbReference type="InterPro" id="IPR045063">
    <property type="entry name" value="Dynamin_N"/>
</dbReference>
<evidence type="ECO:0000313" key="2">
    <source>
        <dbReference type="EMBL" id="SUA48521.1"/>
    </source>
</evidence>
<reference evidence="2 3" key="1">
    <citation type="submission" date="2018-06" db="EMBL/GenBank/DDBJ databases">
        <authorList>
            <consortium name="Pathogen Informatics"/>
            <person name="Doyle S."/>
        </authorList>
    </citation>
    <scope>NUCLEOTIDE SEQUENCE [LARGE SCALE GENOMIC DNA]</scope>
    <source>
        <strain evidence="2 3">NCTC13184</strain>
    </source>
</reference>
<name>A0A378X778_9NOCA</name>
<dbReference type="EMBL" id="UGRU01000001">
    <property type="protein sequence ID" value="SUA48521.1"/>
    <property type="molecule type" value="Genomic_DNA"/>
</dbReference>
<organism evidence="2 3">
    <name type="scientific">Nocardia africana</name>
    <dbReference type="NCBI Taxonomy" id="134964"/>
    <lineage>
        <taxon>Bacteria</taxon>
        <taxon>Bacillati</taxon>
        <taxon>Actinomycetota</taxon>
        <taxon>Actinomycetes</taxon>
        <taxon>Mycobacteriales</taxon>
        <taxon>Nocardiaceae</taxon>
        <taxon>Nocardia</taxon>
    </lineage>
</organism>
<dbReference type="AlphaFoldDB" id="A0A378X778"/>
<evidence type="ECO:0000313" key="3">
    <source>
        <dbReference type="Proteomes" id="UP000255082"/>
    </source>
</evidence>
<feature type="domain" description="Dynamin N-terminal" evidence="1">
    <location>
        <begin position="50"/>
        <end position="91"/>
    </location>
</feature>
<dbReference type="InterPro" id="IPR027417">
    <property type="entry name" value="P-loop_NTPase"/>
</dbReference>
<dbReference type="SUPFAM" id="SSF52540">
    <property type="entry name" value="P-loop containing nucleoside triphosphate hydrolases"/>
    <property type="match status" value="1"/>
</dbReference>
<accession>A0A378X778</accession>
<dbReference type="Pfam" id="PF00350">
    <property type="entry name" value="Dynamin_N"/>
    <property type="match status" value="1"/>
</dbReference>
<evidence type="ECO:0000259" key="1">
    <source>
        <dbReference type="Pfam" id="PF00350"/>
    </source>
</evidence>
<dbReference type="Gene3D" id="3.40.50.300">
    <property type="entry name" value="P-loop containing nucleotide triphosphate hydrolases"/>
    <property type="match status" value="1"/>
</dbReference>